<organism evidence="4">
    <name type="scientific">Caldiarchaeum subterraneum</name>
    <dbReference type="NCBI Taxonomy" id="311458"/>
    <lineage>
        <taxon>Archaea</taxon>
        <taxon>Nitrososphaerota</taxon>
        <taxon>Candidatus Caldarchaeales</taxon>
        <taxon>Candidatus Caldarchaeaceae</taxon>
        <taxon>Candidatus Caldarchaeum</taxon>
    </lineage>
</organism>
<keyword evidence="4" id="KW-0067">ATP-binding</keyword>
<proteinExistence type="predicted"/>
<dbReference type="GO" id="GO:0005524">
    <property type="term" value="F:ATP binding"/>
    <property type="evidence" value="ECO:0007669"/>
    <property type="project" value="UniProtKB-KW"/>
</dbReference>
<dbReference type="AlphaFoldDB" id="A0A7C5Y8I0"/>
<name>A0A7C5Y8I0_CALS0</name>
<reference evidence="4" key="1">
    <citation type="journal article" date="2020" name="mSystems">
        <title>Genome- and Community-Level Interaction Insights into Carbon Utilization and Element Cycling Functions of Hydrothermarchaeota in Hydrothermal Sediment.</title>
        <authorList>
            <person name="Zhou Z."/>
            <person name="Liu Y."/>
            <person name="Xu W."/>
            <person name="Pan J."/>
            <person name="Luo Z.H."/>
            <person name="Li M."/>
        </authorList>
    </citation>
    <scope>NUCLEOTIDE SEQUENCE [LARGE SCALE GENOMIC DNA]</scope>
    <source>
        <strain evidence="4">SpSt-1084</strain>
    </source>
</reference>
<evidence type="ECO:0000313" key="4">
    <source>
        <dbReference type="EMBL" id="HHR40238.1"/>
    </source>
</evidence>
<dbReference type="InterPro" id="IPR047641">
    <property type="entry name" value="ABC_transpr_MalK/UgpC-like"/>
</dbReference>
<dbReference type="EMBL" id="DRXS01000017">
    <property type="protein sequence ID" value="HHR40238.1"/>
    <property type="molecule type" value="Genomic_DNA"/>
</dbReference>
<dbReference type="PANTHER" id="PTHR43875">
    <property type="entry name" value="MALTODEXTRIN IMPORT ATP-BINDING PROTEIN MSMX"/>
    <property type="match status" value="1"/>
</dbReference>
<dbReference type="GO" id="GO:0016887">
    <property type="term" value="F:ATP hydrolysis activity"/>
    <property type="evidence" value="ECO:0007669"/>
    <property type="project" value="InterPro"/>
</dbReference>
<accession>A0A7C5Y8I0</accession>
<gene>
    <name evidence="4" type="ORF">ENM42_00245</name>
</gene>
<keyword evidence="1" id="KW-1003">Cell membrane</keyword>
<dbReference type="Gene3D" id="3.40.50.300">
    <property type="entry name" value="P-loop containing nucleotide triphosphate hydrolases"/>
    <property type="match status" value="1"/>
</dbReference>
<dbReference type="InterPro" id="IPR027417">
    <property type="entry name" value="P-loop_NTPase"/>
</dbReference>
<evidence type="ECO:0000256" key="2">
    <source>
        <dbReference type="ARBA" id="ARBA00022967"/>
    </source>
</evidence>
<keyword evidence="4" id="KW-0547">Nucleotide-binding</keyword>
<evidence type="ECO:0000256" key="3">
    <source>
        <dbReference type="ARBA" id="ARBA00023136"/>
    </source>
</evidence>
<evidence type="ECO:0000256" key="1">
    <source>
        <dbReference type="ARBA" id="ARBA00022475"/>
    </source>
</evidence>
<protein>
    <submittedName>
        <fullName evidence="4">ABC transporter ATP-binding protein</fullName>
    </submittedName>
</protein>
<keyword evidence="3" id="KW-0472">Membrane</keyword>
<dbReference type="GO" id="GO:0055052">
    <property type="term" value="C:ATP-binding cassette (ABC) transporter complex, substrate-binding subunit-containing"/>
    <property type="evidence" value="ECO:0007669"/>
    <property type="project" value="TreeGrafter"/>
</dbReference>
<sequence length="97" mass="10958">MARALALNPQAILFDEPLSNRDDKLREVLRDELQTLLKKLRITAVYVTHDQLEAFAISDRTAIMRQGRISQVGSPEKIYREPVDSFVATFIGEGSLV</sequence>
<keyword evidence="2" id="KW-1278">Translocase</keyword>
<dbReference type="SUPFAM" id="SSF52540">
    <property type="entry name" value="P-loop containing nucleoside triphosphate hydrolases"/>
    <property type="match status" value="1"/>
</dbReference>
<dbReference type="PANTHER" id="PTHR43875:SF15">
    <property type="entry name" value="TREHALOSE IMPORT ATP-BINDING PROTEIN SUGC"/>
    <property type="match status" value="1"/>
</dbReference>
<comment type="caution">
    <text evidence="4">The sequence shown here is derived from an EMBL/GenBank/DDBJ whole genome shotgun (WGS) entry which is preliminary data.</text>
</comment>